<comment type="caution">
    <text evidence="1">The sequence shown here is derived from an EMBL/GenBank/DDBJ whole genome shotgun (WGS) entry which is preliminary data.</text>
</comment>
<dbReference type="AlphaFoldDB" id="X1AQP6"/>
<dbReference type="EMBL" id="BART01018031">
    <property type="protein sequence ID" value="GAG85050.1"/>
    <property type="molecule type" value="Genomic_DNA"/>
</dbReference>
<evidence type="ECO:0000313" key="1">
    <source>
        <dbReference type="EMBL" id="GAG85050.1"/>
    </source>
</evidence>
<name>X1AQP6_9ZZZZ</name>
<reference evidence="1" key="1">
    <citation type="journal article" date="2014" name="Front. Microbiol.">
        <title>High frequency of phylogenetically diverse reductive dehalogenase-homologous genes in deep subseafloor sedimentary metagenomes.</title>
        <authorList>
            <person name="Kawai M."/>
            <person name="Futagami T."/>
            <person name="Toyoda A."/>
            <person name="Takaki Y."/>
            <person name="Nishi S."/>
            <person name="Hori S."/>
            <person name="Arai W."/>
            <person name="Tsubouchi T."/>
            <person name="Morono Y."/>
            <person name="Uchiyama I."/>
            <person name="Ito T."/>
            <person name="Fujiyama A."/>
            <person name="Inagaki F."/>
            <person name="Takami H."/>
        </authorList>
    </citation>
    <scope>NUCLEOTIDE SEQUENCE</scope>
    <source>
        <strain evidence="1">Expedition CK06-06</strain>
    </source>
</reference>
<gene>
    <name evidence="1" type="ORF">S01H4_34123</name>
</gene>
<proteinExistence type="predicted"/>
<accession>X1AQP6</accession>
<sequence>MKSKITTKQVPKGNLDLDTFINQADGELEPIIENKSENKQKSGVDTIKTVKTPIKPKKEKVEIRVQVVLTKAEAEKLDKKRGLVAKSAYVRKILQDTGEI</sequence>
<organism evidence="1">
    <name type="scientific">marine sediment metagenome</name>
    <dbReference type="NCBI Taxonomy" id="412755"/>
    <lineage>
        <taxon>unclassified sequences</taxon>
        <taxon>metagenomes</taxon>
        <taxon>ecological metagenomes</taxon>
    </lineage>
</organism>
<protein>
    <submittedName>
        <fullName evidence="1">Uncharacterized protein</fullName>
    </submittedName>
</protein>